<organism evidence="2 3">
    <name type="scientific">Cannabis sativa</name>
    <name type="common">Hemp</name>
    <name type="synonym">Marijuana</name>
    <dbReference type="NCBI Taxonomy" id="3483"/>
    <lineage>
        <taxon>Eukaryota</taxon>
        <taxon>Viridiplantae</taxon>
        <taxon>Streptophyta</taxon>
        <taxon>Embryophyta</taxon>
        <taxon>Tracheophyta</taxon>
        <taxon>Spermatophyta</taxon>
        <taxon>Magnoliopsida</taxon>
        <taxon>eudicotyledons</taxon>
        <taxon>Gunneridae</taxon>
        <taxon>Pentapetalae</taxon>
        <taxon>rosids</taxon>
        <taxon>fabids</taxon>
        <taxon>Rosales</taxon>
        <taxon>Cannabaceae</taxon>
        <taxon>Cannabis</taxon>
    </lineage>
</organism>
<keyword evidence="3" id="KW-1185">Reference proteome</keyword>
<evidence type="ECO:0000313" key="2">
    <source>
        <dbReference type="EnsemblPlants" id="cds.evm.model.04.1604"/>
    </source>
</evidence>
<reference evidence="2" key="2">
    <citation type="submission" date="2021-03" db="UniProtKB">
        <authorList>
            <consortium name="EnsemblPlants"/>
        </authorList>
    </citation>
    <scope>IDENTIFICATION</scope>
</reference>
<dbReference type="Gramene" id="evm.model.04.1604">
    <property type="protein sequence ID" value="cds.evm.model.04.1604"/>
    <property type="gene ID" value="evm.TU.04.1604"/>
</dbReference>
<reference evidence="2" key="1">
    <citation type="submission" date="2018-11" db="EMBL/GenBank/DDBJ databases">
        <authorList>
            <person name="Grassa J C."/>
        </authorList>
    </citation>
    <scope>NUCLEOTIDE SEQUENCE [LARGE SCALE GENOMIC DNA]</scope>
</reference>
<accession>A0A803PDS6</accession>
<protein>
    <submittedName>
        <fullName evidence="2">Uncharacterized protein</fullName>
    </submittedName>
</protein>
<feature type="compositionally biased region" description="Polar residues" evidence="1">
    <location>
        <begin position="25"/>
        <end position="37"/>
    </location>
</feature>
<dbReference type="AlphaFoldDB" id="A0A803PDS6"/>
<feature type="region of interest" description="Disordered" evidence="1">
    <location>
        <begin position="17"/>
        <end position="43"/>
    </location>
</feature>
<proteinExistence type="predicted"/>
<dbReference type="Proteomes" id="UP000596661">
    <property type="component" value="Chromosome 4"/>
</dbReference>
<evidence type="ECO:0000256" key="1">
    <source>
        <dbReference type="SAM" id="MobiDB-lite"/>
    </source>
</evidence>
<sequence length="91" mass="10240">MGPPPDVEQLPVRETIYESNDSRPHNLTTGKDLQSTLGEGPEGSTMKLGFMERACGYLWQSVGSIRQCQIEPNDLVDIKKQEDESLNEYIQ</sequence>
<evidence type="ECO:0000313" key="3">
    <source>
        <dbReference type="Proteomes" id="UP000596661"/>
    </source>
</evidence>
<name>A0A803PDS6_CANSA</name>
<dbReference type="EnsemblPlants" id="evm.model.04.1604">
    <property type="protein sequence ID" value="cds.evm.model.04.1604"/>
    <property type="gene ID" value="evm.TU.04.1604"/>
</dbReference>
<dbReference type="EMBL" id="UZAU01000395">
    <property type="status" value="NOT_ANNOTATED_CDS"/>
    <property type="molecule type" value="Genomic_DNA"/>
</dbReference>